<comment type="caution">
    <text evidence="4">The sequence shown here is derived from an EMBL/GenBank/DDBJ whole genome shotgun (WGS) entry which is preliminary data.</text>
</comment>
<evidence type="ECO:0000259" key="3">
    <source>
        <dbReference type="Pfam" id="PF09832"/>
    </source>
</evidence>
<proteinExistence type="predicted"/>
<dbReference type="OrthoDB" id="5510290at2"/>
<protein>
    <submittedName>
        <fullName evidence="4">DUF2059 domain-containing protein</fullName>
    </submittedName>
</protein>
<keyword evidence="2" id="KW-0732">Signal</keyword>
<dbReference type="AlphaFoldDB" id="A0A3A8ADN1"/>
<accession>A0A3A8ADN1</accession>
<sequence>MFLKTVRNAVLATAACGLAAVSAAGAQEISDSHLQAARAAISAIDATDRYDGILPDVAEALKARLLQNNPDLENEILMFVDEEALALAARRGDLEAEAAEIYARALREEDLRAIAEFYRTEAGQALIRNGPIAAREVTEAAAIWQRGIERDLLERVSGRLAEAGLRQAPAAAEEGAAETEGAAQ</sequence>
<feature type="signal peptide" evidence="2">
    <location>
        <begin position="1"/>
        <end position="26"/>
    </location>
</feature>
<feature type="region of interest" description="Disordered" evidence="1">
    <location>
        <begin position="165"/>
        <end position="184"/>
    </location>
</feature>
<evidence type="ECO:0000256" key="1">
    <source>
        <dbReference type="SAM" id="MobiDB-lite"/>
    </source>
</evidence>
<evidence type="ECO:0000256" key="2">
    <source>
        <dbReference type="SAM" id="SignalP"/>
    </source>
</evidence>
<evidence type="ECO:0000313" key="5">
    <source>
        <dbReference type="Proteomes" id="UP000246132"/>
    </source>
</evidence>
<organism evidence="4 5">
    <name type="scientific">Oceaniradius stylonematis</name>
    <dbReference type="NCBI Taxonomy" id="2184161"/>
    <lineage>
        <taxon>Bacteria</taxon>
        <taxon>Pseudomonadati</taxon>
        <taxon>Pseudomonadota</taxon>
        <taxon>Alphaproteobacteria</taxon>
        <taxon>Hyphomicrobiales</taxon>
        <taxon>Ahrensiaceae</taxon>
        <taxon>Oceaniradius</taxon>
    </lineage>
</organism>
<dbReference type="EMBL" id="QFWV02000002">
    <property type="protein sequence ID" value="RKF08422.1"/>
    <property type="molecule type" value="Genomic_DNA"/>
</dbReference>
<dbReference type="InterPro" id="IPR018637">
    <property type="entry name" value="DUF2059"/>
</dbReference>
<keyword evidence="5" id="KW-1185">Reference proteome</keyword>
<dbReference type="RefSeq" id="WP_109768181.1">
    <property type="nucleotide sequence ID" value="NZ_CP159474.1"/>
</dbReference>
<dbReference type="Proteomes" id="UP000246132">
    <property type="component" value="Unassembled WGS sequence"/>
</dbReference>
<dbReference type="Pfam" id="PF09832">
    <property type="entry name" value="DUF2059"/>
    <property type="match status" value="1"/>
</dbReference>
<gene>
    <name evidence="4" type="ORF">DEM25_003255</name>
</gene>
<evidence type="ECO:0000313" key="4">
    <source>
        <dbReference type="EMBL" id="RKF08422.1"/>
    </source>
</evidence>
<feature type="compositionally biased region" description="Low complexity" evidence="1">
    <location>
        <begin position="168"/>
        <end position="184"/>
    </location>
</feature>
<feature type="domain" description="DUF2059" evidence="3">
    <location>
        <begin position="93"/>
        <end position="149"/>
    </location>
</feature>
<reference evidence="4 5" key="1">
    <citation type="journal article" date="2018" name="Int. J. Syst. Bacteriol.">
        <title>Oceaniradius stylonemae gen. nov., sp. nov., isolated from a red alga, Stylonema cornu-cervi.</title>
        <authorList>
            <person name="Jeong S."/>
        </authorList>
    </citation>
    <scope>NUCLEOTIDE SEQUENCE [LARGE SCALE GENOMIC DNA]</scope>
    <source>
        <strain evidence="4 5">StC1</strain>
    </source>
</reference>
<feature type="chain" id="PRO_5018667968" evidence="2">
    <location>
        <begin position="27"/>
        <end position="184"/>
    </location>
</feature>
<name>A0A3A8ADN1_9HYPH</name>